<keyword evidence="1" id="KW-1133">Transmembrane helix</keyword>
<evidence type="ECO:0000313" key="5">
    <source>
        <dbReference type="Proteomes" id="UP000663854"/>
    </source>
</evidence>
<dbReference type="Gene3D" id="1.20.1250.20">
    <property type="entry name" value="MFS general substrate transporter like domains"/>
    <property type="match status" value="1"/>
</dbReference>
<evidence type="ECO:0000313" key="6">
    <source>
        <dbReference type="Proteomes" id="UP000663870"/>
    </source>
</evidence>
<dbReference type="Proteomes" id="UP000663870">
    <property type="component" value="Unassembled WGS sequence"/>
</dbReference>
<dbReference type="EMBL" id="CAJNOL010000012">
    <property type="protein sequence ID" value="CAF0741664.1"/>
    <property type="molecule type" value="Genomic_DNA"/>
</dbReference>
<keyword evidence="1" id="KW-0472">Membrane</keyword>
<reference evidence="2" key="1">
    <citation type="submission" date="2021-02" db="EMBL/GenBank/DDBJ databases">
        <authorList>
            <person name="Nowell W R."/>
        </authorList>
    </citation>
    <scope>NUCLEOTIDE SEQUENCE</scope>
</reference>
<dbReference type="Proteomes" id="UP000663864">
    <property type="component" value="Unassembled WGS sequence"/>
</dbReference>
<feature type="transmembrane region" description="Helical" evidence="1">
    <location>
        <begin position="35"/>
        <end position="55"/>
    </location>
</feature>
<evidence type="ECO:0000256" key="1">
    <source>
        <dbReference type="SAM" id="Phobius"/>
    </source>
</evidence>
<dbReference type="InterPro" id="IPR036259">
    <property type="entry name" value="MFS_trans_sf"/>
</dbReference>
<comment type="caution">
    <text evidence="2">The sequence shown here is derived from an EMBL/GenBank/DDBJ whole genome shotgun (WGS) entry which is preliminary data.</text>
</comment>
<feature type="transmembrane region" description="Helical" evidence="1">
    <location>
        <begin position="67"/>
        <end position="89"/>
    </location>
</feature>
<sequence>MESFFEFFSGGYVDLTSVIASDLVGINRMSKALGVVYLFQGVAIAINTPIVAIMRDRLKDFSQPYRWPYFIFGSSIILSGVILLAILILK</sequence>
<keyword evidence="1" id="KW-0812">Transmembrane</keyword>
<organism evidence="2 5">
    <name type="scientific">Rotaria sordida</name>
    <dbReference type="NCBI Taxonomy" id="392033"/>
    <lineage>
        <taxon>Eukaryota</taxon>
        <taxon>Metazoa</taxon>
        <taxon>Spiralia</taxon>
        <taxon>Gnathifera</taxon>
        <taxon>Rotifera</taxon>
        <taxon>Eurotatoria</taxon>
        <taxon>Bdelloidea</taxon>
        <taxon>Philodinida</taxon>
        <taxon>Philodinidae</taxon>
        <taxon>Rotaria</taxon>
    </lineage>
</organism>
<accession>A0A813MRQ7</accession>
<dbReference type="EMBL" id="CAJNOT010000004">
    <property type="protein sequence ID" value="CAF0760233.1"/>
    <property type="molecule type" value="Genomic_DNA"/>
</dbReference>
<evidence type="ECO:0000313" key="3">
    <source>
        <dbReference type="EMBL" id="CAF0741664.1"/>
    </source>
</evidence>
<protein>
    <submittedName>
        <fullName evidence="2">Uncharacterized protein</fullName>
    </submittedName>
</protein>
<dbReference type="AlphaFoldDB" id="A0A813MRQ7"/>
<evidence type="ECO:0000313" key="4">
    <source>
        <dbReference type="EMBL" id="CAF0760233.1"/>
    </source>
</evidence>
<gene>
    <name evidence="3" type="ORF">JXQ802_LOCUS1162</name>
    <name evidence="2" type="ORF">PYM288_LOCUS642</name>
    <name evidence="4" type="ORF">ZHD862_LOCUS289</name>
</gene>
<dbReference type="EMBL" id="CAJNOH010000002">
    <property type="protein sequence ID" value="CAF0726622.1"/>
    <property type="molecule type" value="Genomic_DNA"/>
</dbReference>
<evidence type="ECO:0000313" key="2">
    <source>
        <dbReference type="EMBL" id="CAF0726622.1"/>
    </source>
</evidence>
<dbReference type="SUPFAM" id="SSF103473">
    <property type="entry name" value="MFS general substrate transporter"/>
    <property type="match status" value="1"/>
</dbReference>
<name>A0A813MRQ7_9BILA</name>
<dbReference type="Proteomes" id="UP000663854">
    <property type="component" value="Unassembled WGS sequence"/>
</dbReference>
<keyword evidence="6" id="KW-1185">Reference proteome</keyword>
<proteinExistence type="predicted"/>